<evidence type="ECO:0000313" key="18">
    <source>
        <dbReference type="EMBL" id="MCX8523192.1"/>
    </source>
</evidence>
<evidence type="ECO:0000256" key="6">
    <source>
        <dbReference type="ARBA" id="ARBA00022723"/>
    </source>
</evidence>
<evidence type="ECO:0000256" key="2">
    <source>
        <dbReference type="ARBA" id="ARBA00001946"/>
    </source>
</evidence>
<name>A0ABT3XM52_9FLAO</name>
<evidence type="ECO:0000256" key="12">
    <source>
        <dbReference type="ARBA" id="ARBA00023136"/>
    </source>
</evidence>
<feature type="transmembrane region" description="Helical" evidence="15">
    <location>
        <begin position="233"/>
        <end position="252"/>
    </location>
</feature>
<keyword evidence="19" id="KW-1185">Reference proteome</keyword>
<comment type="similarity">
    <text evidence="14">Belongs to the adenylyl cyclase class-4/guanylyl cyclase family.</text>
</comment>
<dbReference type="RefSeq" id="WP_267264512.1">
    <property type="nucleotide sequence ID" value="NZ_JAOVZW010000004.1"/>
</dbReference>
<gene>
    <name evidence="18" type="ORF">OF897_04550</name>
</gene>
<feature type="transmembrane region" description="Helical" evidence="15">
    <location>
        <begin position="349"/>
        <end position="370"/>
    </location>
</feature>
<dbReference type="EC" id="4.6.1.1" evidence="4"/>
<dbReference type="InterPro" id="IPR011623">
    <property type="entry name" value="7TMR_DISM_rcpt_extracell_dom1"/>
</dbReference>
<evidence type="ECO:0000313" key="19">
    <source>
        <dbReference type="Proteomes" id="UP001073122"/>
    </source>
</evidence>
<evidence type="ECO:0000256" key="3">
    <source>
        <dbReference type="ARBA" id="ARBA00004141"/>
    </source>
</evidence>
<feature type="transmembrane region" description="Helical" evidence="15">
    <location>
        <begin position="203"/>
        <end position="226"/>
    </location>
</feature>
<dbReference type="SUPFAM" id="SSF55073">
    <property type="entry name" value="Nucleotide cyclase"/>
    <property type="match status" value="1"/>
</dbReference>
<evidence type="ECO:0000256" key="15">
    <source>
        <dbReference type="SAM" id="Phobius"/>
    </source>
</evidence>
<feature type="domain" description="Guanylate cyclase" evidence="17">
    <location>
        <begin position="493"/>
        <end position="620"/>
    </location>
</feature>
<keyword evidence="10 15" id="KW-1133">Transmembrane helix</keyword>
<dbReference type="PROSITE" id="PS00452">
    <property type="entry name" value="GUANYLATE_CYCLASE_1"/>
    <property type="match status" value="1"/>
</dbReference>
<keyword evidence="5 15" id="KW-0812">Transmembrane</keyword>
<evidence type="ECO:0000256" key="9">
    <source>
        <dbReference type="ARBA" id="ARBA00022842"/>
    </source>
</evidence>
<organism evidence="18 19">
    <name type="scientific">Chryseobacterium formosus</name>
    <dbReference type="NCBI Taxonomy" id="1537363"/>
    <lineage>
        <taxon>Bacteria</taxon>
        <taxon>Pseudomonadati</taxon>
        <taxon>Bacteroidota</taxon>
        <taxon>Flavobacteriia</taxon>
        <taxon>Flavobacteriales</taxon>
        <taxon>Weeksellaceae</taxon>
        <taxon>Chryseobacterium group</taxon>
        <taxon>Chryseobacterium</taxon>
    </lineage>
</organism>
<dbReference type="EMBL" id="JAOVZW010000004">
    <property type="protein sequence ID" value="MCX8523192.1"/>
    <property type="molecule type" value="Genomic_DNA"/>
</dbReference>
<evidence type="ECO:0000256" key="4">
    <source>
        <dbReference type="ARBA" id="ARBA00012201"/>
    </source>
</evidence>
<dbReference type="Pfam" id="PF07695">
    <property type="entry name" value="7TMR-DISM_7TM"/>
    <property type="match status" value="1"/>
</dbReference>
<keyword evidence="7" id="KW-0547">Nucleotide-binding</keyword>
<evidence type="ECO:0000256" key="10">
    <source>
        <dbReference type="ARBA" id="ARBA00022989"/>
    </source>
</evidence>
<feature type="chain" id="PRO_5046271304" description="adenylate cyclase" evidence="16">
    <location>
        <begin position="22"/>
        <end position="667"/>
    </location>
</feature>
<feature type="transmembrane region" description="Helical" evidence="15">
    <location>
        <begin position="264"/>
        <end position="284"/>
    </location>
</feature>
<keyword evidence="13 14" id="KW-0456">Lyase</keyword>
<dbReference type="Gene3D" id="6.10.250.780">
    <property type="match status" value="1"/>
</dbReference>
<feature type="signal peptide" evidence="16">
    <location>
        <begin position="1"/>
        <end position="21"/>
    </location>
</feature>
<keyword evidence="8" id="KW-0067">ATP-binding</keyword>
<feature type="transmembrane region" description="Helical" evidence="15">
    <location>
        <begin position="320"/>
        <end position="342"/>
    </location>
</feature>
<keyword evidence="9" id="KW-0460">Magnesium</keyword>
<comment type="subcellular location">
    <subcellularLocation>
        <location evidence="3">Membrane</location>
        <topology evidence="3">Multi-pass membrane protein</topology>
    </subcellularLocation>
</comment>
<keyword evidence="12 15" id="KW-0472">Membrane</keyword>
<evidence type="ECO:0000259" key="17">
    <source>
        <dbReference type="PROSITE" id="PS50125"/>
    </source>
</evidence>
<dbReference type="InterPro" id="IPR001054">
    <property type="entry name" value="A/G_cyclase"/>
</dbReference>
<dbReference type="PANTHER" id="PTHR45627:SF12">
    <property type="entry name" value="ADENYLATE CYCLASE TYPE 2"/>
    <property type="match status" value="1"/>
</dbReference>
<feature type="transmembrane region" description="Helical" evidence="15">
    <location>
        <begin position="296"/>
        <end position="314"/>
    </location>
</feature>
<keyword evidence="6" id="KW-0479">Metal-binding</keyword>
<dbReference type="SMART" id="SM00044">
    <property type="entry name" value="CYCc"/>
    <property type="match status" value="1"/>
</dbReference>
<sequence>MKYIKNFYLLFLVLLSLFFQAQKKTENSCSVTINDKFFKENQYIRLDKPWKFKIGDNKIWANKNLDDSKWENSLTDEFVNSKLQKKNPKDIVWLRTVICIDSSAEHQPLALEFRSGAAMDIYWDGKFIKRYGQFAKEGEEAKYVNPTLPLILNGGAAGTHLLAVRYENTEPFAEQTIHGFQISISNPNSTIAVMMRQILMRGVLIEGIAFIFLTLFLIHFLAYLFYRKDRSNLLFSLFNLGMSVFLLAWFFSYETEDIKTNVQLGYISSFAGLFASVFLSVMLNSLFGKIGLRFKILAALSVILCFLITFPSIGQDFAKPLYIFVITSVCLEALYLVIRAIIKKIPGSIIIGVGLLFFFIILIGTILYLIYSGGNLEVNPGNSFSEMSIFIIFIIFIFSLPFTLSAFLAWRSANDNKNLNLQIEQVKNLSYEKQQILQNQNDLLENLVNERTQELQKEKQKTEDLLLNILPHEVAEELKEKGSSEAKYYDEVTVIFTDFVNFTQSSERLGAEKMLSELNECFTEFDRIMEKYNLEKIKTIGDAYLAVSGLPVSNEEHAKNAVNAGLEILSYIQQRKKDNSNTLDIRIGIHSGSVIAGIVGVKKFAYDIWGDTVNTAARMEQNSSLGKLNVSEATYKLIKDDFTFEYRGKIETKGKGAMEMYFVNSLN</sequence>
<comment type="catalytic activity">
    <reaction evidence="1">
        <text>ATP = 3',5'-cyclic AMP + diphosphate</text>
        <dbReference type="Rhea" id="RHEA:15389"/>
        <dbReference type="ChEBI" id="CHEBI:30616"/>
        <dbReference type="ChEBI" id="CHEBI:33019"/>
        <dbReference type="ChEBI" id="CHEBI:58165"/>
        <dbReference type="EC" id="4.6.1.1"/>
    </reaction>
</comment>
<dbReference type="Pfam" id="PF00211">
    <property type="entry name" value="Guanylate_cyc"/>
    <property type="match status" value="1"/>
</dbReference>
<protein>
    <recommendedName>
        <fullName evidence="4">adenylate cyclase</fullName>
        <ecNumber evidence="4">4.6.1.1</ecNumber>
    </recommendedName>
</protein>
<reference evidence="18" key="1">
    <citation type="submission" date="2022-10" db="EMBL/GenBank/DDBJ databases">
        <title>Chryseobacterium sp. nov., a novel bacterial species.</title>
        <authorList>
            <person name="Cao Y."/>
        </authorList>
    </citation>
    <scope>NUCLEOTIDE SEQUENCE</scope>
    <source>
        <strain evidence="18">CCTCC AB2015118</strain>
    </source>
</reference>
<evidence type="ECO:0000256" key="16">
    <source>
        <dbReference type="SAM" id="SignalP"/>
    </source>
</evidence>
<evidence type="ECO:0000256" key="8">
    <source>
        <dbReference type="ARBA" id="ARBA00022840"/>
    </source>
</evidence>
<evidence type="ECO:0000256" key="14">
    <source>
        <dbReference type="RuleBase" id="RU000405"/>
    </source>
</evidence>
<proteinExistence type="inferred from homology"/>
<comment type="cofactor">
    <cofactor evidence="2">
        <name>Mg(2+)</name>
        <dbReference type="ChEBI" id="CHEBI:18420"/>
    </cofactor>
</comment>
<comment type="caution">
    <text evidence="18">The sequence shown here is derived from an EMBL/GenBank/DDBJ whole genome shotgun (WGS) entry which is preliminary data.</text>
</comment>
<accession>A0ABT3XM52</accession>
<evidence type="ECO:0000256" key="11">
    <source>
        <dbReference type="ARBA" id="ARBA00022998"/>
    </source>
</evidence>
<keyword evidence="16" id="KW-0732">Signal</keyword>
<evidence type="ECO:0000256" key="5">
    <source>
        <dbReference type="ARBA" id="ARBA00022692"/>
    </source>
</evidence>
<dbReference type="InterPro" id="IPR018297">
    <property type="entry name" value="A/G_cyclase_CS"/>
</dbReference>
<dbReference type="CDD" id="cd07302">
    <property type="entry name" value="CHD"/>
    <property type="match status" value="1"/>
</dbReference>
<evidence type="ECO:0000256" key="13">
    <source>
        <dbReference type="ARBA" id="ARBA00023239"/>
    </source>
</evidence>
<dbReference type="Gene3D" id="2.60.120.260">
    <property type="entry name" value="Galactose-binding domain-like"/>
    <property type="match status" value="1"/>
</dbReference>
<feature type="transmembrane region" description="Helical" evidence="15">
    <location>
        <begin position="390"/>
        <end position="410"/>
    </location>
</feature>
<dbReference type="Gene3D" id="3.30.70.1230">
    <property type="entry name" value="Nucleotide cyclase"/>
    <property type="match status" value="1"/>
</dbReference>
<dbReference type="Proteomes" id="UP001073122">
    <property type="component" value="Unassembled WGS sequence"/>
</dbReference>
<dbReference type="PANTHER" id="PTHR45627">
    <property type="entry name" value="ADENYLATE CYCLASE TYPE 1"/>
    <property type="match status" value="1"/>
</dbReference>
<dbReference type="PROSITE" id="PS50125">
    <property type="entry name" value="GUANYLATE_CYCLASE_2"/>
    <property type="match status" value="1"/>
</dbReference>
<evidence type="ECO:0000256" key="1">
    <source>
        <dbReference type="ARBA" id="ARBA00001593"/>
    </source>
</evidence>
<evidence type="ECO:0000256" key="7">
    <source>
        <dbReference type="ARBA" id="ARBA00022741"/>
    </source>
</evidence>
<dbReference type="InterPro" id="IPR029787">
    <property type="entry name" value="Nucleotide_cyclase"/>
</dbReference>
<keyword evidence="11" id="KW-0115">cAMP biosynthesis</keyword>
<dbReference type="SUPFAM" id="SSF49785">
    <property type="entry name" value="Galactose-binding domain-like"/>
    <property type="match status" value="1"/>
</dbReference>
<dbReference type="InterPro" id="IPR008979">
    <property type="entry name" value="Galactose-bd-like_sf"/>
</dbReference>